<dbReference type="Pfam" id="PF11807">
    <property type="entry name" value="UstYa"/>
    <property type="match status" value="1"/>
</dbReference>
<evidence type="ECO:0000256" key="1">
    <source>
        <dbReference type="ARBA" id="ARBA00004685"/>
    </source>
</evidence>
<evidence type="ECO:0000256" key="2">
    <source>
        <dbReference type="ARBA" id="ARBA00035112"/>
    </source>
</evidence>
<feature type="region of interest" description="Disordered" evidence="3">
    <location>
        <begin position="1"/>
        <end position="49"/>
    </location>
</feature>
<dbReference type="EMBL" id="JAFEKC020000025">
    <property type="protein sequence ID" value="KAK0507045.1"/>
    <property type="molecule type" value="Genomic_DNA"/>
</dbReference>
<reference evidence="5" key="1">
    <citation type="submission" date="2023-03" db="EMBL/GenBank/DDBJ databases">
        <title>Complete genome of Cladonia borealis.</title>
        <authorList>
            <person name="Park H."/>
        </authorList>
    </citation>
    <scope>NUCLEOTIDE SEQUENCE</scope>
    <source>
        <strain evidence="5">ANT050790</strain>
    </source>
</reference>
<evidence type="ECO:0000313" key="6">
    <source>
        <dbReference type="Proteomes" id="UP001166286"/>
    </source>
</evidence>
<feature type="compositionally biased region" description="Basic and acidic residues" evidence="3">
    <location>
        <begin position="26"/>
        <end position="40"/>
    </location>
</feature>
<keyword evidence="4" id="KW-0812">Transmembrane</keyword>
<dbReference type="PANTHER" id="PTHR33365">
    <property type="entry name" value="YALI0B05434P"/>
    <property type="match status" value="1"/>
</dbReference>
<feature type="transmembrane region" description="Helical" evidence="4">
    <location>
        <begin position="320"/>
        <end position="338"/>
    </location>
</feature>
<accession>A0AA39V5X0</accession>
<keyword evidence="6" id="KW-1185">Reference proteome</keyword>
<protein>
    <submittedName>
        <fullName evidence="5">Uncharacterized protein</fullName>
    </submittedName>
</protein>
<feature type="transmembrane region" description="Helical" evidence="4">
    <location>
        <begin position="350"/>
        <end position="368"/>
    </location>
</feature>
<dbReference type="GO" id="GO:0043386">
    <property type="term" value="P:mycotoxin biosynthetic process"/>
    <property type="evidence" value="ECO:0007669"/>
    <property type="project" value="InterPro"/>
</dbReference>
<keyword evidence="4" id="KW-0472">Membrane</keyword>
<keyword evidence="4" id="KW-1133">Transmembrane helix</keyword>
<comment type="pathway">
    <text evidence="1">Mycotoxin biosynthesis.</text>
</comment>
<dbReference type="InterPro" id="IPR021765">
    <property type="entry name" value="UstYa-like"/>
</dbReference>
<feature type="transmembrane region" description="Helical" evidence="4">
    <location>
        <begin position="121"/>
        <end position="140"/>
    </location>
</feature>
<evidence type="ECO:0000313" key="5">
    <source>
        <dbReference type="EMBL" id="KAK0507045.1"/>
    </source>
</evidence>
<dbReference type="Proteomes" id="UP001166286">
    <property type="component" value="Unassembled WGS sequence"/>
</dbReference>
<name>A0AA39V5X0_9LECA</name>
<organism evidence="5 6">
    <name type="scientific">Cladonia borealis</name>
    <dbReference type="NCBI Taxonomy" id="184061"/>
    <lineage>
        <taxon>Eukaryota</taxon>
        <taxon>Fungi</taxon>
        <taxon>Dikarya</taxon>
        <taxon>Ascomycota</taxon>
        <taxon>Pezizomycotina</taxon>
        <taxon>Lecanoromycetes</taxon>
        <taxon>OSLEUM clade</taxon>
        <taxon>Lecanoromycetidae</taxon>
        <taxon>Lecanorales</taxon>
        <taxon>Lecanorineae</taxon>
        <taxon>Cladoniaceae</taxon>
        <taxon>Cladonia</taxon>
    </lineage>
</organism>
<feature type="compositionally biased region" description="Basic and acidic residues" evidence="3">
    <location>
        <begin position="1"/>
        <end position="12"/>
    </location>
</feature>
<sequence>MVHGWERTHEVHNPAISQSHHSSSRRHSEVQQDSIKREDPNTSNISMTPKSLKVLGQSHTGTQTYHTPSSANVALLHSWEKDFNDQDDEYSLESWPQSTPKQSRLMTWIKRQPFRAPTIRTFKAITFIVLSILLLGRFTARSFPRDYYSHQGRGIGPELLCTVAPMGEAFKYRVQTISSSVSAPSNYRGPVSPEVDRAWRELFKGNHIRISPEDMMKMNRTSVRLDGERGDYIATTETYHQLHCLWYIFQLAHPEAYTVERHHGVSFVQCHASASVQTYPWKPETRVPESDVDIPNFNGHIWALGSIQVSIDVMTRVTKLLITVTLFLACAFTAIASGNNNTDLDITTSANAILNIGVVCYTGVVDFWRANYFHCLRATQFLPDGVIPGSFHMQGQVDSFRLPRSVRYGSCMVAVSLESLDGEPDQSTWRTIKNGASQVAAACRSSGVSDLTTGRLLFVGDRGAIKISMEKYVQGPLSVGNSTTGTAIS</sequence>
<dbReference type="PANTHER" id="PTHR33365:SF4">
    <property type="entry name" value="CYCLOCHLOROTINE BIOSYNTHESIS PROTEIN O"/>
    <property type="match status" value="1"/>
</dbReference>
<dbReference type="AlphaFoldDB" id="A0AA39V5X0"/>
<proteinExistence type="inferred from homology"/>
<gene>
    <name evidence="5" type="ORF">JMJ35_010503</name>
</gene>
<evidence type="ECO:0000256" key="3">
    <source>
        <dbReference type="SAM" id="MobiDB-lite"/>
    </source>
</evidence>
<evidence type="ECO:0000256" key="4">
    <source>
        <dbReference type="SAM" id="Phobius"/>
    </source>
</evidence>
<comment type="caution">
    <text evidence="5">The sequence shown here is derived from an EMBL/GenBank/DDBJ whole genome shotgun (WGS) entry which is preliminary data.</text>
</comment>
<comment type="similarity">
    <text evidence="2">Belongs to the ustYa family.</text>
</comment>